<dbReference type="InterPro" id="IPR029052">
    <property type="entry name" value="Metallo-depent_PP-like"/>
</dbReference>
<keyword evidence="1" id="KW-1133">Transmembrane helix</keyword>
<reference evidence="3 4" key="1">
    <citation type="submission" date="2016-10" db="EMBL/GenBank/DDBJ databases">
        <authorList>
            <person name="de Groot N.N."/>
        </authorList>
    </citation>
    <scope>NUCLEOTIDE SEQUENCE [LARGE SCALE GENOMIC DNA]</scope>
    <source>
        <strain evidence="3 4">DSM 11978</strain>
    </source>
</reference>
<keyword evidence="1" id="KW-0472">Membrane</keyword>
<gene>
    <name evidence="3" type="ORF">SAMN05216439_0846</name>
</gene>
<dbReference type="STRING" id="190974.SAMN05216439_0846"/>
<keyword evidence="1" id="KW-0812">Transmembrane</keyword>
<dbReference type="PANTHER" id="PTHR31302">
    <property type="entry name" value="TRANSMEMBRANE PROTEIN WITH METALLOPHOSPHOESTERASE DOMAIN-RELATED"/>
    <property type="match status" value="1"/>
</dbReference>
<dbReference type="OrthoDB" id="71112at2157"/>
<feature type="transmembrane region" description="Helical" evidence="1">
    <location>
        <begin position="67"/>
        <end position="90"/>
    </location>
</feature>
<dbReference type="InterPro" id="IPR004843">
    <property type="entry name" value="Calcineurin-like_PHP"/>
</dbReference>
<feature type="transmembrane region" description="Helical" evidence="1">
    <location>
        <begin position="96"/>
        <end position="118"/>
    </location>
</feature>
<dbReference type="PANTHER" id="PTHR31302:SF0">
    <property type="entry name" value="TRANSMEMBRANE PROTEIN WITH METALLOPHOSPHOESTERASE DOMAIN"/>
    <property type="match status" value="1"/>
</dbReference>
<dbReference type="Pfam" id="PF00149">
    <property type="entry name" value="Metallophos"/>
    <property type="match status" value="1"/>
</dbReference>
<evidence type="ECO:0000256" key="1">
    <source>
        <dbReference type="SAM" id="Phobius"/>
    </source>
</evidence>
<feature type="transmembrane region" description="Helical" evidence="1">
    <location>
        <begin position="12"/>
        <end position="30"/>
    </location>
</feature>
<name>A0A1H7G6R9_9EURY</name>
<accession>A0A1H7G6R9</accession>
<dbReference type="Gene3D" id="3.60.21.10">
    <property type="match status" value="1"/>
</dbReference>
<evidence type="ECO:0000259" key="2">
    <source>
        <dbReference type="Pfam" id="PF00149"/>
    </source>
</evidence>
<dbReference type="RefSeq" id="WP_069575277.1">
    <property type="nucleotide sequence ID" value="NZ_FOAK01000001.1"/>
</dbReference>
<proteinExistence type="predicted"/>
<dbReference type="AlphaFoldDB" id="A0A1H7G6R9"/>
<dbReference type="GO" id="GO:0016787">
    <property type="term" value="F:hydrolase activity"/>
    <property type="evidence" value="ECO:0007669"/>
    <property type="project" value="InterPro"/>
</dbReference>
<dbReference type="SUPFAM" id="SSF56300">
    <property type="entry name" value="Metallo-dependent phosphatases"/>
    <property type="match status" value="1"/>
</dbReference>
<protein>
    <recommendedName>
        <fullName evidence="2">Calcineurin-like phosphoesterase domain-containing protein</fullName>
    </recommendedName>
</protein>
<evidence type="ECO:0000313" key="3">
    <source>
        <dbReference type="EMBL" id="SEK33829.1"/>
    </source>
</evidence>
<dbReference type="InterPro" id="IPR051158">
    <property type="entry name" value="Metallophosphoesterase_sf"/>
</dbReference>
<dbReference type="Proteomes" id="UP000199506">
    <property type="component" value="Unassembled WGS sequence"/>
</dbReference>
<organism evidence="3 4">
    <name type="scientific">Methanobrevibacter gottschalkii</name>
    <dbReference type="NCBI Taxonomy" id="190974"/>
    <lineage>
        <taxon>Archaea</taxon>
        <taxon>Methanobacteriati</taxon>
        <taxon>Methanobacteriota</taxon>
        <taxon>Methanomada group</taxon>
        <taxon>Methanobacteria</taxon>
        <taxon>Methanobacteriales</taxon>
        <taxon>Methanobacteriaceae</taxon>
        <taxon>Methanobrevibacter</taxon>
    </lineage>
</organism>
<dbReference type="EMBL" id="FOAK01000001">
    <property type="protein sequence ID" value="SEK33829.1"/>
    <property type="molecule type" value="Genomic_DNA"/>
</dbReference>
<evidence type="ECO:0000313" key="4">
    <source>
        <dbReference type="Proteomes" id="UP000199506"/>
    </source>
</evidence>
<feature type="domain" description="Calcineurin-like phosphoesterase" evidence="2">
    <location>
        <begin position="140"/>
        <end position="297"/>
    </location>
</feature>
<sequence>MSFRTRRILIMTPFYMIFQFFLLKYLLLLFGGLDDGYLIIIAIIVGLLHCMPMFFESKKSTVAGRFLTTIGGVWMWMSLMFLFDLMFIYLIKMFVILPFEIIVDLVLIVPFLGIYNFYKSHKLVINEKILELNNLSRDINIVHLSDVHFGSVRHKKIINLLVNKLKELEDTCELAIISGDLADGSSAVGTDDFLAFKDVDMPIIFTPGNHDFYPGIDNVINACKNAGIIVLDNEKKEFGDLSIFGLTFSFEDRCVPKIDESWINPNLINIINYHVPYYWDEFSKLGFDIQLSGHTHGGQFYPAIWFANILFKYNKGLFKNNLGKYLHVTTGVGSMDTPMRWGTDSEIVILKLKKA</sequence>
<feature type="transmembrane region" description="Helical" evidence="1">
    <location>
        <begin position="36"/>
        <end position="55"/>
    </location>
</feature>